<evidence type="ECO:0000313" key="3">
    <source>
        <dbReference type="Proteomes" id="UP001266305"/>
    </source>
</evidence>
<evidence type="ECO:0000313" key="2">
    <source>
        <dbReference type="EMBL" id="KAK2109877.1"/>
    </source>
</evidence>
<feature type="compositionally biased region" description="Polar residues" evidence="1">
    <location>
        <begin position="24"/>
        <end position="52"/>
    </location>
</feature>
<organism evidence="2 3">
    <name type="scientific">Saguinus oedipus</name>
    <name type="common">Cotton-top tamarin</name>
    <name type="synonym">Oedipomidas oedipus</name>
    <dbReference type="NCBI Taxonomy" id="9490"/>
    <lineage>
        <taxon>Eukaryota</taxon>
        <taxon>Metazoa</taxon>
        <taxon>Chordata</taxon>
        <taxon>Craniata</taxon>
        <taxon>Vertebrata</taxon>
        <taxon>Euteleostomi</taxon>
        <taxon>Mammalia</taxon>
        <taxon>Eutheria</taxon>
        <taxon>Euarchontoglires</taxon>
        <taxon>Primates</taxon>
        <taxon>Haplorrhini</taxon>
        <taxon>Platyrrhini</taxon>
        <taxon>Cebidae</taxon>
        <taxon>Callitrichinae</taxon>
        <taxon>Saguinus</taxon>
    </lineage>
</organism>
<gene>
    <name evidence="2" type="ORF">P7K49_009623</name>
</gene>
<protein>
    <submittedName>
        <fullName evidence="2">Uncharacterized protein</fullName>
    </submittedName>
</protein>
<reference evidence="2 3" key="1">
    <citation type="submission" date="2023-05" db="EMBL/GenBank/DDBJ databases">
        <title>B98-5 Cell Line De Novo Hybrid Assembly: An Optical Mapping Approach.</title>
        <authorList>
            <person name="Kananen K."/>
            <person name="Auerbach J.A."/>
            <person name="Kautto E."/>
            <person name="Blachly J.S."/>
        </authorList>
    </citation>
    <scope>NUCLEOTIDE SEQUENCE [LARGE SCALE GENOMIC DNA]</scope>
    <source>
        <strain evidence="2">B95-8</strain>
        <tissue evidence="2">Cell line</tissue>
    </source>
</reference>
<name>A0ABQ9VKH6_SAGOE</name>
<proteinExistence type="predicted"/>
<keyword evidence="3" id="KW-1185">Reference proteome</keyword>
<dbReference type="Proteomes" id="UP001266305">
    <property type="component" value="Unassembled WGS sequence"/>
</dbReference>
<dbReference type="EMBL" id="JASSZA010000005">
    <property type="protein sequence ID" value="KAK2109877.1"/>
    <property type="molecule type" value="Genomic_DNA"/>
</dbReference>
<comment type="caution">
    <text evidence="2">The sequence shown here is derived from an EMBL/GenBank/DDBJ whole genome shotgun (WGS) entry which is preliminary data.</text>
</comment>
<sequence length="123" mass="13583">MGTFPSLQDASLHQLGLEPRRPVQPQNYNHKCTPTTSQASFPSQARNTSTVRHGSELPEEGCLYQKCVETVHDSLPNGAKTVPIGWGPVYSLPEVHFQLALGKCPQLQASASQSKKQRQEMKK</sequence>
<feature type="region of interest" description="Disordered" evidence="1">
    <location>
        <begin position="1"/>
        <end position="55"/>
    </location>
</feature>
<accession>A0ABQ9VKH6</accession>
<feature type="compositionally biased region" description="Polar residues" evidence="1">
    <location>
        <begin position="1"/>
        <end position="11"/>
    </location>
</feature>
<evidence type="ECO:0000256" key="1">
    <source>
        <dbReference type="SAM" id="MobiDB-lite"/>
    </source>
</evidence>